<accession>A0ABC8SSH6</accession>
<keyword evidence="3" id="KW-1185">Reference proteome</keyword>
<organism evidence="2 3">
    <name type="scientific">Ilex paraguariensis</name>
    <name type="common">yerba mate</name>
    <dbReference type="NCBI Taxonomy" id="185542"/>
    <lineage>
        <taxon>Eukaryota</taxon>
        <taxon>Viridiplantae</taxon>
        <taxon>Streptophyta</taxon>
        <taxon>Embryophyta</taxon>
        <taxon>Tracheophyta</taxon>
        <taxon>Spermatophyta</taxon>
        <taxon>Magnoliopsida</taxon>
        <taxon>eudicotyledons</taxon>
        <taxon>Gunneridae</taxon>
        <taxon>Pentapetalae</taxon>
        <taxon>asterids</taxon>
        <taxon>campanulids</taxon>
        <taxon>Aquifoliales</taxon>
        <taxon>Aquifoliaceae</taxon>
        <taxon>Ilex</taxon>
    </lineage>
</organism>
<dbReference type="InterPro" id="IPR013783">
    <property type="entry name" value="Ig-like_fold"/>
</dbReference>
<comment type="caution">
    <text evidence="2">The sequence shown here is derived from an EMBL/GenBank/DDBJ whole genome shotgun (WGS) entry which is preliminary data.</text>
</comment>
<feature type="domain" description="CBM20" evidence="1">
    <location>
        <begin position="97"/>
        <end position="197"/>
    </location>
</feature>
<dbReference type="Proteomes" id="UP001642360">
    <property type="component" value="Unassembled WGS sequence"/>
</dbReference>
<dbReference type="PROSITE" id="PS51166">
    <property type="entry name" value="CBM20"/>
    <property type="match status" value="1"/>
</dbReference>
<evidence type="ECO:0000259" key="1">
    <source>
        <dbReference type="PROSITE" id="PS51166"/>
    </source>
</evidence>
<dbReference type="InterPro" id="IPR002044">
    <property type="entry name" value="CBM20"/>
</dbReference>
<name>A0ABC8SSH6_9AQUA</name>
<evidence type="ECO:0000313" key="2">
    <source>
        <dbReference type="EMBL" id="CAK9159977.1"/>
    </source>
</evidence>
<dbReference type="Pfam" id="PF00686">
    <property type="entry name" value="CBM_20"/>
    <property type="match status" value="1"/>
</dbReference>
<dbReference type="SMART" id="SM01065">
    <property type="entry name" value="CBM_2"/>
    <property type="match status" value="1"/>
</dbReference>
<dbReference type="EMBL" id="CAUOFW020003436">
    <property type="protein sequence ID" value="CAK9159977.1"/>
    <property type="molecule type" value="Genomic_DNA"/>
</dbReference>
<protein>
    <recommendedName>
        <fullName evidence="1">CBM20 domain-containing protein</fullName>
    </recommendedName>
</protein>
<dbReference type="PANTHER" id="PTHR47453">
    <property type="entry name" value="PHOSPHOGLUCAN, WATER DIKINASE, CHLOROPLASTIC"/>
    <property type="match status" value="1"/>
</dbReference>
<proteinExistence type="predicted"/>
<dbReference type="InterPro" id="IPR013784">
    <property type="entry name" value="Carb-bd-like_fold"/>
</dbReference>
<dbReference type="SUPFAM" id="SSF49452">
    <property type="entry name" value="Starch-binding domain-like"/>
    <property type="match status" value="1"/>
</dbReference>
<gene>
    <name evidence="2" type="ORF">ILEXP_LOCUS28700</name>
</gene>
<evidence type="ECO:0000313" key="3">
    <source>
        <dbReference type="Proteomes" id="UP001642360"/>
    </source>
</evidence>
<dbReference type="PANTHER" id="PTHR47453:SF1">
    <property type="entry name" value="PHOSPHOGLUCAN, WATER DIKINASE, CHLOROPLASTIC"/>
    <property type="match status" value="1"/>
</dbReference>
<dbReference type="Gene3D" id="2.60.40.10">
    <property type="entry name" value="Immunoglobulins"/>
    <property type="match status" value="1"/>
</dbReference>
<dbReference type="AlphaFoldDB" id="A0ABC8SSH6"/>
<sequence length="503" mass="58033">MDSLRVLHFYTSTTTSTYAQTHFTRKAKFLNYHHHNHHQQERRHKAGQSFALLRPRISLSCRNLGCKDRPTKVFGIVCGASSVETREEEKKGMKKTKLRPGQEKVRLRVKVDHQVQFGEHIAILGSAKELGSWKKRKQMNWTENGWVCELELEGGEIVEYKFLILGKDKSMVWESGNNRKLELPKKGIFEMVCRWNMTDENVDLLHLDKEENQQDMEDVGDNGSAVANGATHLEDVMSPLVEQWQGKSISFMQSNEHRNREADRKWDTSGLEGLALKLVEGDQNARNWWRKIRFDLIFLDGCGLIQLEVVRELVAENVENGHRLEALIYSAIYLKWINTGQIPCFEDGGHHRPNRHAEISRLIFRELERISCRKDTSPQEILVIHKIHPCLPSFKAEFTASVPLTRIRDIAHRNDIPHDLKQEIKHTIQNKLHRNAGPEDLVATEAMLARISKNPGAYSEAFVEQFKIFHSELKDFFNAGRFAECHSKPLINLNPKCALLLQC</sequence>
<reference evidence="2 3" key="1">
    <citation type="submission" date="2024-02" db="EMBL/GenBank/DDBJ databases">
        <authorList>
            <person name="Vignale AGUSTIN F."/>
            <person name="Sosa J E."/>
            <person name="Modenutti C."/>
        </authorList>
    </citation>
    <scope>NUCLEOTIDE SEQUENCE [LARGE SCALE GENOMIC DNA]</scope>
</reference>